<feature type="signal peptide" evidence="2">
    <location>
        <begin position="1"/>
        <end position="21"/>
    </location>
</feature>
<accession>A0A5C3KXD2</accession>
<reference evidence="3 4" key="1">
    <citation type="journal article" date="2019" name="Nat. Ecol. Evol.">
        <title>Megaphylogeny resolves global patterns of mushroom evolution.</title>
        <authorList>
            <person name="Varga T."/>
            <person name="Krizsan K."/>
            <person name="Foldi C."/>
            <person name="Dima B."/>
            <person name="Sanchez-Garcia M."/>
            <person name="Sanchez-Ramirez S."/>
            <person name="Szollosi G.J."/>
            <person name="Szarkandi J.G."/>
            <person name="Papp V."/>
            <person name="Albert L."/>
            <person name="Andreopoulos W."/>
            <person name="Angelini C."/>
            <person name="Antonin V."/>
            <person name="Barry K.W."/>
            <person name="Bougher N.L."/>
            <person name="Buchanan P."/>
            <person name="Buyck B."/>
            <person name="Bense V."/>
            <person name="Catcheside P."/>
            <person name="Chovatia M."/>
            <person name="Cooper J."/>
            <person name="Damon W."/>
            <person name="Desjardin D."/>
            <person name="Finy P."/>
            <person name="Geml J."/>
            <person name="Haridas S."/>
            <person name="Hughes K."/>
            <person name="Justo A."/>
            <person name="Karasinski D."/>
            <person name="Kautmanova I."/>
            <person name="Kiss B."/>
            <person name="Kocsube S."/>
            <person name="Kotiranta H."/>
            <person name="LaButti K.M."/>
            <person name="Lechner B.E."/>
            <person name="Liimatainen K."/>
            <person name="Lipzen A."/>
            <person name="Lukacs Z."/>
            <person name="Mihaltcheva S."/>
            <person name="Morgado L.N."/>
            <person name="Niskanen T."/>
            <person name="Noordeloos M.E."/>
            <person name="Ohm R.A."/>
            <person name="Ortiz-Santana B."/>
            <person name="Ovrebo C."/>
            <person name="Racz N."/>
            <person name="Riley R."/>
            <person name="Savchenko A."/>
            <person name="Shiryaev A."/>
            <person name="Soop K."/>
            <person name="Spirin V."/>
            <person name="Szebenyi C."/>
            <person name="Tomsovsky M."/>
            <person name="Tulloss R.E."/>
            <person name="Uehling J."/>
            <person name="Grigoriev I.V."/>
            <person name="Vagvolgyi C."/>
            <person name="Papp T."/>
            <person name="Martin F.M."/>
            <person name="Miettinen O."/>
            <person name="Hibbett D.S."/>
            <person name="Nagy L.G."/>
        </authorList>
    </citation>
    <scope>NUCLEOTIDE SEQUENCE [LARGE SCALE GENOMIC DNA]</scope>
    <source>
        <strain evidence="3 4">CBS 121175</strain>
    </source>
</reference>
<keyword evidence="2" id="KW-0732">Signal</keyword>
<feature type="region of interest" description="Disordered" evidence="1">
    <location>
        <begin position="54"/>
        <end position="141"/>
    </location>
</feature>
<dbReference type="EMBL" id="ML210200">
    <property type="protein sequence ID" value="TFK24493.1"/>
    <property type="molecule type" value="Genomic_DNA"/>
</dbReference>
<evidence type="ECO:0000313" key="4">
    <source>
        <dbReference type="Proteomes" id="UP000307440"/>
    </source>
</evidence>
<gene>
    <name evidence="3" type="ORF">FA15DRAFT_669588</name>
</gene>
<feature type="chain" id="PRO_5022764807" evidence="2">
    <location>
        <begin position="22"/>
        <end position="287"/>
    </location>
</feature>
<evidence type="ECO:0000313" key="3">
    <source>
        <dbReference type="EMBL" id="TFK24493.1"/>
    </source>
</evidence>
<protein>
    <submittedName>
        <fullName evidence="3">Uncharacterized protein</fullName>
    </submittedName>
</protein>
<feature type="compositionally biased region" description="Low complexity" evidence="1">
    <location>
        <begin position="77"/>
        <end position="103"/>
    </location>
</feature>
<evidence type="ECO:0000256" key="2">
    <source>
        <dbReference type="SAM" id="SignalP"/>
    </source>
</evidence>
<sequence>MRRSLAFASILFVYAGLQATALPIADEATIALEGRGLPIVRLLVTGAKALAKRKSVPKAAPKVAPKGQPVSPKPPVSAAKPRGGSGAKASKSAPKATKPSKPSRAPRVKKGKKFKASDFKASSDTYRNAAAKSKNSVHRVKNGKLVKSKPNGKVQKGLHADHIVEGQTVARAANNAKRKPNAAAVRDAKKVVNDPDNLSFVEETINLKKGRSATAAGRGQPVTPDKHVQQYLKSTKRAGESVADKLNAVFKEHGSDADVKKEYQKVLKANKVKRELDPLDIVLEELV</sequence>
<keyword evidence="4" id="KW-1185">Reference proteome</keyword>
<feature type="compositionally biased region" description="Basic residues" evidence="1">
    <location>
        <begin position="104"/>
        <end position="114"/>
    </location>
</feature>
<dbReference type="AlphaFoldDB" id="A0A5C3KXD2"/>
<proteinExistence type="predicted"/>
<evidence type="ECO:0000256" key="1">
    <source>
        <dbReference type="SAM" id="MobiDB-lite"/>
    </source>
</evidence>
<dbReference type="Proteomes" id="UP000307440">
    <property type="component" value="Unassembled WGS sequence"/>
</dbReference>
<name>A0A5C3KXD2_COPMA</name>
<organism evidence="3 4">
    <name type="scientific">Coprinopsis marcescibilis</name>
    <name type="common">Agaric fungus</name>
    <name type="synonym">Psathyrella marcescibilis</name>
    <dbReference type="NCBI Taxonomy" id="230819"/>
    <lineage>
        <taxon>Eukaryota</taxon>
        <taxon>Fungi</taxon>
        <taxon>Dikarya</taxon>
        <taxon>Basidiomycota</taxon>
        <taxon>Agaricomycotina</taxon>
        <taxon>Agaricomycetes</taxon>
        <taxon>Agaricomycetidae</taxon>
        <taxon>Agaricales</taxon>
        <taxon>Agaricineae</taxon>
        <taxon>Psathyrellaceae</taxon>
        <taxon>Coprinopsis</taxon>
    </lineage>
</organism>